<dbReference type="AlphaFoldDB" id="A0A4V0Z8E1"/>
<organism evidence="2 3">
    <name type="scientific">Blautia producta</name>
    <dbReference type="NCBI Taxonomy" id="33035"/>
    <lineage>
        <taxon>Bacteria</taxon>
        <taxon>Bacillati</taxon>
        <taxon>Bacillota</taxon>
        <taxon>Clostridia</taxon>
        <taxon>Lachnospirales</taxon>
        <taxon>Lachnospiraceae</taxon>
        <taxon>Blautia</taxon>
    </lineage>
</organism>
<evidence type="ECO:0008006" key="4">
    <source>
        <dbReference type="Google" id="ProtNLM"/>
    </source>
</evidence>
<keyword evidence="1" id="KW-0472">Membrane</keyword>
<gene>
    <name evidence="2" type="ORF">PMF13cell1_05572</name>
</gene>
<feature type="transmembrane region" description="Helical" evidence="1">
    <location>
        <begin position="107"/>
        <end position="127"/>
    </location>
</feature>
<evidence type="ECO:0000313" key="3">
    <source>
        <dbReference type="Proteomes" id="UP000289794"/>
    </source>
</evidence>
<sequence>MEYFFEKMAARGWMLRDAVGSFWGFERQTPKKVKFSVVILKEVSMWEGSENEKSKEFQFYCESAGWHFVCAEKCRQILWSGDRDIVPIETDEALKMDAAKAQFQKQVAVTMVLGVLWILCYFGPALMGGMGLAGYLLESLLETNAGILVLFCMLYLFLNGLAGVVSYQVWYQRAKRDLQRKKPVRYRSYPFFMVKDIAAKAFCLLLGVLFYTAVVRSAVQNRDWRALAGMLLFFTVYGSLNLFMWSRRKKGFQWRYLLLAMAAIIIMAIGLHKIDSLASLEPPKEDSWLTGMGPFLQCSELFAENKSTGNGKTDNNEIQKAYHTRSDSFLLEKESYRTFRSGGCRDEFSYTLYRSGYKGVLNYVRKLSENHRNYKEEGGYWDGSIYIQGYSYRETGYTDQKTAGGSTGEDEKAEETYRVSVLRNGPYILMIRYRVHDLSISKDVVDSRAAEKMRELPGIL</sequence>
<dbReference type="Pfam" id="PF11193">
    <property type="entry name" value="DUF2812"/>
    <property type="match status" value="1"/>
</dbReference>
<dbReference type="EMBL" id="CP035945">
    <property type="protein sequence ID" value="QBE99978.1"/>
    <property type="molecule type" value="Genomic_DNA"/>
</dbReference>
<name>A0A4V0Z8E1_9FIRM</name>
<dbReference type="KEGG" id="bpro:PMF13cell1_05572"/>
<feature type="transmembrane region" description="Helical" evidence="1">
    <location>
        <begin position="226"/>
        <end position="244"/>
    </location>
</feature>
<dbReference type="InterPro" id="IPR021359">
    <property type="entry name" value="DUF2812"/>
</dbReference>
<feature type="transmembrane region" description="Helical" evidence="1">
    <location>
        <begin position="191"/>
        <end position="214"/>
    </location>
</feature>
<keyword evidence="1" id="KW-1133">Transmembrane helix</keyword>
<reference evidence="2 3" key="1">
    <citation type="submission" date="2019-01" db="EMBL/GenBank/DDBJ databases">
        <title>PMF-metabolizing Aryl O-demethylase.</title>
        <authorList>
            <person name="Kim M."/>
        </authorList>
    </citation>
    <scope>NUCLEOTIDE SEQUENCE [LARGE SCALE GENOMIC DNA]</scope>
    <source>
        <strain evidence="2 3">PMF1</strain>
    </source>
</reference>
<protein>
    <recommendedName>
        <fullName evidence="4">DUF2812 domain-containing protein</fullName>
    </recommendedName>
</protein>
<feature type="transmembrane region" description="Helical" evidence="1">
    <location>
        <begin position="256"/>
        <end position="274"/>
    </location>
</feature>
<evidence type="ECO:0000313" key="2">
    <source>
        <dbReference type="EMBL" id="QBE99978.1"/>
    </source>
</evidence>
<proteinExistence type="predicted"/>
<accession>A0A4V0Z8E1</accession>
<feature type="transmembrane region" description="Helical" evidence="1">
    <location>
        <begin position="147"/>
        <end position="170"/>
    </location>
</feature>
<evidence type="ECO:0000256" key="1">
    <source>
        <dbReference type="SAM" id="Phobius"/>
    </source>
</evidence>
<keyword evidence="1" id="KW-0812">Transmembrane</keyword>
<dbReference type="Proteomes" id="UP000289794">
    <property type="component" value="Chromosome"/>
</dbReference>